<keyword evidence="4" id="KW-0804">Transcription</keyword>
<dbReference type="FunFam" id="1.10.10.10:FF:000001">
    <property type="entry name" value="LysR family transcriptional regulator"/>
    <property type="match status" value="1"/>
</dbReference>
<dbReference type="EMBL" id="FWWU01000009">
    <property type="protein sequence ID" value="SMB92152.1"/>
    <property type="molecule type" value="Genomic_DNA"/>
</dbReference>
<dbReference type="InterPro" id="IPR036390">
    <property type="entry name" value="WH_DNA-bd_sf"/>
</dbReference>
<proteinExistence type="inferred from homology"/>
<evidence type="ECO:0000313" key="6">
    <source>
        <dbReference type="EMBL" id="SMB92152.1"/>
    </source>
</evidence>
<evidence type="ECO:0000256" key="1">
    <source>
        <dbReference type="ARBA" id="ARBA00009437"/>
    </source>
</evidence>
<gene>
    <name evidence="6" type="ORF">SAMN00790413_01464</name>
</gene>
<organism evidence="6 7">
    <name type="scientific">Deinococcus hopiensis KR-140</name>
    <dbReference type="NCBI Taxonomy" id="695939"/>
    <lineage>
        <taxon>Bacteria</taxon>
        <taxon>Thermotogati</taxon>
        <taxon>Deinococcota</taxon>
        <taxon>Deinococci</taxon>
        <taxon>Deinococcales</taxon>
        <taxon>Deinococcaceae</taxon>
        <taxon>Deinococcus</taxon>
    </lineage>
</organism>
<dbReference type="PRINTS" id="PR00039">
    <property type="entry name" value="HTHLYSR"/>
</dbReference>
<dbReference type="SUPFAM" id="SSF46785">
    <property type="entry name" value="Winged helix' DNA-binding domain"/>
    <property type="match status" value="1"/>
</dbReference>
<evidence type="ECO:0000256" key="3">
    <source>
        <dbReference type="ARBA" id="ARBA00023125"/>
    </source>
</evidence>
<dbReference type="Proteomes" id="UP000192582">
    <property type="component" value="Unassembled WGS sequence"/>
</dbReference>
<keyword evidence="2" id="KW-0805">Transcription regulation</keyword>
<dbReference type="InterPro" id="IPR000847">
    <property type="entry name" value="LysR_HTH_N"/>
</dbReference>
<dbReference type="Pfam" id="PF03466">
    <property type="entry name" value="LysR_substrate"/>
    <property type="match status" value="1"/>
</dbReference>
<dbReference type="PROSITE" id="PS50931">
    <property type="entry name" value="HTH_LYSR"/>
    <property type="match status" value="1"/>
</dbReference>
<dbReference type="SUPFAM" id="SSF53850">
    <property type="entry name" value="Periplasmic binding protein-like II"/>
    <property type="match status" value="1"/>
</dbReference>
<name>A0A1W1VFM4_9DEIO</name>
<dbReference type="CDD" id="cd05466">
    <property type="entry name" value="PBP2_LTTR_substrate"/>
    <property type="match status" value="1"/>
</dbReference>
<dbReference type="Pfam" id="PF00126">
    <property type="entry name" value="HTH_1"/>
    <property type="match status" value="1"/>
</dbReference>
<dbReference type="Gene3D" id="3.40.190.10">
    <property type="entry name" value="Periplasmic binding protein-like II"/>
    <property type="match status" value="2"/>
</dbReference>
<feature type="domain" description="HTH lysR-type" evidence="5">
    <location>
        <begin position="1"/>
        <end position="59"/>
    </location>
</feature>
<dbReference type="GO" id="GO:0000976">
    <property type="term" value="F:transcription cis-regulatory region binding"/>
    <property type="evidence" value="ECO:0007669"/>
    <property type="project" value="TreeGrafter"/>
</dbReference>
<evidence type="ECO:0000313" key="7">
    <source>
        <dbReference type="Proteomes" id="UP000192582"/>
    </source>
</evidence>
<dbReference type="GO" id="GO:0003700">
    <property type="term" value="F:DNA-binding transcription factor activity"/>
    <property type="evidence" value="ECO:0007669"/>
    <property type="project" value="InterPro"/>
</dbReference>
<accession>A0A1W1VFM4</accession>
<dbReference type="OrthoDB" id="9785745at2"/>
<comment type="similarity">
    <text evidence="1">Belongs to the LysR transcriptional regulatory family.</text>
</comment>
<dbReference type="AlphaFoldDB" id="A0A1W1VFM4"/>
<reference evidence="6 7" key="1">
    <citation type="submission" date="2017-04" db="EMBL/GenBank/DDBJ databases">
        <authorList>
            <person name="Afonso C.L."/>
            <person name="Miller P.J."/>
            <person name="Scott M.A."/>
            <person name="Spackman E."/>
            <person name="Goraichik I."/>
            <person name="Dimitrov K.M."/>
            <person name="Suarez D.L."/>
            <person name="Swayne D.E."/>
        </authorList>
    </citation>
    <scope>NUCLEOTIDE SEQUENCE [LARGE SCALE GENOMIC DNA]</scope>
    <source>
        <strain evidence="6 7">KR-140</strain>
    </source>
</reference>
<keyword evidence="3 6" id="KW-0238">DNA-binding</keyword>
<evidence type="ECO:0000256" key="4">
    <source>
        <dbReference type="ARBA" id="ARBA00023163"/>
    </source>
</evidence>
<dbReference type="InterPro" id="IPR005119">
    <property type="entry name" value="LysR_subst-bd"/>
</dbReference>
<dbReference type="PANTHER" id="PTHR30126">
    <property type="entry name" value="HTH-TYPE TRANSCRIPTIONAL REGULATOR"/>
    <property type="match status" value="1"/>
</dbReference>
<evidence type="ECO:0000259" key="5">
    <source>
        <dbReference type="PROSITE" id="PS50931"/>
    </source>
</evidence>
<evidence type="ECO:0000256" key="2">
    <source>
        <dbReference type="ARBA" id="ARBA00023015"/>
    </source>
</evidence>
<sequence>MADLNQLRNFVAIYRAGSVSLAARTRNLTQPAVSQQLAALEASVGQPLFVRTPRGMVPTERGKAFYAQIVESMDRLERVMRGLKRGAAHTPLLRLGLAPDYACSFALPRLRGLGSRVQIDLRDHRKQFVLLETGALDAVVNTARASGRGISHRVLGEKRFRLIAPADLPVPPQPDEAWLLEQAWISVGAELTLHRRVWQDWFGRNFTGEVALIVPELRAMLRAVELGFGLAFLPEFVCQEGVTQGRVKAVWPEHPIGPVDAFVLSYREVDGDRDEIQLLGDLLTERPGPREADPAVAWAAPAPM</sequence>
<protein>
    <submittedName>
        <fullName evidence="6">DNA-binding transcriptional regulator, LysR family</fullName>
    </submittedName>
</protein>
<dbReference type="Gene3D" id="1.10.10.10">
    <property type="entry name" value="Winged helix-like DNA-binding domain superfamily/Winged helix DNA-binding domain"/>
    <property type="match status" value="1"/>
</dbReference>
<keyword evidence="7" id="KW-1185">Reference proteome</keyword>
<dbReference type="STRING" id="695939.SAMN00790413_01464"/>
<dbReference type="RefSeq" id="WP_084048922.1">
    <property type="nucleotide sequence ID" value="NZ_FWWU01000009.1"/>
</dbReference>
<dbReference type="InterPro" id="IPR036388">
    <property type="entry name" value="WH-like_DNA-bd_sf"/>
</dbReference>
<dbReference type="PANTHER" id="PTHR30126:SF39">
    <property type="entry name" value="HTH-TYPE TRANSCRIPTIONAL REGULATOR CYSL"/>
    <property type="match status" value="1"/>
</dbReference>